<dbReference type="InterPro" id="IPR014044">
    <property type="entry name" value="CAP_dom"/>
</dbReference>
<evidence type="ECO:0000313" key="4">
    <source>
        <dbReference type="EMBL" id="BAE18564.1"/>
    </source>
</evidence>
<organism evidence="4 5">
    <name type="scientific">Staphylococcus saprophyticus subsp. saprophyticus (strain ATCC 15305 / DSM 20229 / NCIMB 8711 / NCTC 7292 / S-41)</name>
    <dbReference type="NCBI Taxonomy" id="342451"/>
    <lineage>
        <taxon>Bacteria</taxon>
        <taxon>Bacillati</taxon>
        <taxon>Bacillota</taxon>
        <taxon>Bacilli</taxon>
        <taxon>Bacillales</taxon>
        <taxon>Staphylococcaceae</taxon>
        <taxon>Staphylococcus</taxon>
    </lineage>
</organism>
<keyword evidence="1" id="KW-0472">Membrane</keyword>
<dbReference type="SUPFAM" id="SSF55797">
    <property type="entry name" value="PR-1-like"/>
    <property type="match status" value="1"/>
</dbReference>
<dbReference type="AlphaFoldDB" id="Q49XD3"/>
<protein>
    <recommendedName>
        <fullName evidence="6">Secretion protein</fullName>
    </recommendedName>
</protein>
<sequence length="340" mass="39025">MFKIRRLLLYIVIFLIIVLVVPIKETAPMTSLQQQLKSSVDSWTSSETATNDELKVPNKQDFAVNNIQMNMSKQDVDNKLGKAKRVTSNEYGTQWHTYYSDDYRAFVMVSYIDDRVNALYSNQNLISSKSKIKYGTPKQIVRDRLGEPIKDKQKGNVKFDVQDDEYDNFHKDSIYTTAFYDKHENNNLTALLQVSDKMENRLQQQYGAPSDNLAQSFELQNFDLVNAERVQHNLNTLSYSSSISDTARKHSKDMADNNYFDHNNLSGESPFDRLEADGHDFNAAGENLAYGQASSIYAHQGLMNSLGHRKNILKKEFNTLGVGVDFNKNRQPYWTENYTG</sequence>
<feature type="transmembrane region" description="Helical" evidence="1">
    <location>
        <begin position="7"/>
        <end position="23"/>
    </location>
</feature>
<dbReference type="HOGENOM" id="CLU_048708_1_0_9"/>
<dbReference type="PANTHER" id="PTHR31157">
    <property type="entry name" value="SCP DOMAIN-CONTAINING PROTEIN"/>
    <property type="match status" value="1"/>
</dbReference>
<dbReference type="eggNOG" id="COG2340">
    <property type="taxonomic scope" value="Bacteria"/>
</dbReference>
<dbReference type="Proteomes" id="UP000006371">
    <property type="component" value="Chromosome"/>
</dbReference>
<name>Q49XD3_STAS1</name>
<dbReference type="CDD" id="cd05379">
    <property type="entry name" value="CAP_bacterial"/>
    <property type="match status" value="1"/>
</dbReference>
<dbReference type="Gene3D" id="3.40.33.10">
    <property type="entry name" value="CAP"/>
    <property type="match status" value="1"/>
</dbReference>
<dbReference type="InterPro" id="IPR029410">
    <property type="entry name" value="CAP_assoc"/>
</dbReference>
<reference evidence="4 5" key="1">
    <citation type="journal article" date="2005" name="Proc. Natl. Acad. Sci. U.S.A.">
        <title>Whole genome sequence of Staphylococcus saprophyticus reveals the pathogenesis of uncomplicated urinary tract infection.</title>
        <authorList>
            <person name="Kuroda M."/>
            <person name="Yamashita A."/>
            <person name="Hirakawa H."/>
            <person name="Kumano M."/>
            <person name="Morikawa K."/>
            <person name="Higashide M."/>
            <person name="Maruyama A."/>
            <person name="Inose Y."/>
            <person name="Matoba K."/>
            <person name="Toh H."/>
            <person name="Kuhara S."/>
            <person name="Hattori M."/>
            <person name="Ohta T."/>
        </authorList>
    </citation>
    <scope>NUCLEOTIDE SEQUENCE [LARGE SCALE GENOMIC DNA]</scope>
    <source>
        <strain evidence="5">ATCC 15305 / DSM 20229 / NCIMB 8711 / NCTC 7292 / S-41</strain>
    </source>
</reference>
<feature type="domain" description="CAP-associated" evidence="3">
    <location>
        <begin position="69"/>
        <end position="204"/>
    </location>
</feature>
<dbReference type="OrthoDB" id="9783944at2"/>
<dbReference type="Pfam" id="PF14504">
    <property type="entry name" value="CAP_assoc_N"/>
    <property type="match status" value="1"/>
</dbReference>
<gene>
    <name evidence="4" type="ordered locus">SSP1419</name>
</gene>
<keyword evidence="1" id="KW-1133">Transmembrane helix</keyword>
<dbReference type="RefSeq" id="WP_011303191.1">
    <property type="nucleotide sequence ID" value="NC_007350.1"/>
</dbReference>
<feature type="domain" description="SCP" evidence="2">
    <location>
        <begin position="222"/>
        <end position="338"/>
    </location>
</feature>
<keyword evidence="5" id="KW-1185">Reference proteome</keyword>
<dbReference type="GeneID" id="3615358"/>
<dbReference type="PATRIC" id="fig|342451.11.peg.1423"/>
<dbReference type="Pfam" id="PF00188">
    <property type="entry name" value="CAP"/>
    <property type="match status" value="1"/>
</dbReference>
<evidence type="ECO:0000259" key="3">
    <source>
        <dbReference type="Pfam" id="PF14504"/>
    </source>
</evidence>
<evidence type="ECO:0000313" key="5">
    <source>
        <dbReference type="Proteomes" id="UP000006371"/>
    </source>
</evidence>
<dbReference type="KEGG" id="ssp:SSP1419"/>
<accession>Q49XD3</accession>
<evidence type="ECO:0000256" key="1">
    <source>
        <dbReference type="SAM" id="Phobius"/>
    </source>
</evidence>
<dbReference type="InterPro" id="IPR035940">
    <property type="entry name" value="CAP_sf"/>
</dbReference>
<evidence type="ECO:0000259" key="2">
    <source>
        <dbReference type="Pfam" id="PF00188"/>
    </source>
</evidence>
<evidence type="ECO:0008006" key="6">
    <source>
        <dbReference type="Google" id="ProtNLM"/>
    </source>
</evidence>
<dbReference type="EMBL" id="AP008934">
    <property type="protein sequence ID" value="BAE18564.1"/>
    <property type="molecule type" value="Genomic_DNA"/>
</dbReference>
<proteinExistence type="predicted"/>
<keyword evidence="1" id="KW-0812">Transmembrane</keyword>
<dbReference type="PANTHER" id="PTHR31157:SF1">
    <property type="entry name" value="SCP DOMAIN-CONTAINING PROTEIN"/>
    <property type="match status" value="1"/>
</dbReference>